<name>A0AAD6FSZ8_9TELE</name>
<evidence type="ECO:0000313" key="2">
    <source>
        <dbReference type="Proteomes" id="UP001219934"/>
    </source>
</evidence>
<protein>
    <submittedName>
        <fullName evidence="1">Uncharacterized protein</fullName>
    </submittedName>
</protein>
<dbReference type="EMBL" id="JAPTMU010000002">
    <property type="protein sequence ID" value="KAJ4947131.1"/>
    <property type="molecule type" value="Genomic_DNA"/>
</dbReference>
<gene>
    <name evidence="1" type="ORF">JOQ06_009172</name>
</gene>
<dbReference type="Proteomes" id="UP001219934">
    <property type="component" value="Unassembled WGS sequence"/>
</dbReference>
<accession>A0AAD6FSZ8</accession>
<evidence type="ECO:0000313" key="1">
    <source>
        <dbReference type="EMBL" id="KAJ4947131.1"/>
    </source>
</evidence>
<comment type="caution">
    <text evidence="1">The sequence shown here is derived from an EMBL/GenBank/DDBJ whole genome shotgun (WGS) entry which is preliminary data.</text>
</comment>
<keyword evidence="2" id="KW-1185">Reference proteome</keyword>
<feature type="non-terminal residue" evidence="1">
    <location>
        <position position="177"/>
    </location>
</feature>
<feature type="non-terminal residue" evidence="1">
    <location>
        <position position="1"/>
    </location>
</feature>
<proteinExistence type="predicted"/>
<reference evidence="1" key="1">
    <citation type="submission" date="2022-11" db="EMBL/GenBank/DDBJ databases">
        <title>Chromosome-level genome of Pogonophryne albipinna.</title>
        <authorList>
            <person name="Jo E."/>
        </authorList>
    </citation>
    <scope>NUCLEOTIDE SEQUENCE</scope>
    <source>
        <strain evidence="1">SGF0006</strain>
        <tissue evidence="1">Muscle</tissue>
    </source>
</reference>
<organism evidence="1 2">
    <name type="scientific">Pogonophryne albipinna</name>
    <dbReference type="NCBI Taxonomy" id="1090488"/>
    <lineage>
        <taxon>Eukaryota</taxon>
        <taxon>Metazoa</taxon>
        <taxon>Chordata</taxon>
        <taxon>Craniata</taxon>
        <taxon>Vertebrata</taxon>
        <taxon>Euteleostomi</taxon>
        <taxon>Actinopterygii</taxon>
        <taxon>Neopterygii</taxon>
        <taxon>Teleostei</taxon>
        <taxon>Neoteleostei</taxon>
        <taxon>Acanthomorphata</taxon>
        <taxon>Eupercaria</taxon>
        <taxon>Perciformes</taxon>
        <taxon>Notothenioidei</taxon>
        <taxon>Pogonophryne</taxon>
    </lineage>
</organism>
<dbReference type="AlphaFoldDB" id="A0AAD6FSZ8"/>
<sequence length="177" mass="18371">RTQFVCVCCERQLGPTGEQPGPSLGLTTEGWAPFSWVSMSHEKKVSGGVGGFREWGKGGVCIGGQYEESNGRLSGAGGGVGGEGEEGCRTRSLAVPDAGPGSGSCSLSSPPSACLLTWLALLQVKGDPITPWCVSLLPLFFLPPFLLPSWPAMLVQAPAAQPSPSINLHMCWREGGG</sequence>